<dbReference type="PROSITE" id="PS50011">
    <property type="entry name" value="PROTEIN_KINASE_DOM"/>
    <property type="match status" value="1"/>
</dbReference>
<dbReference type="Gene3D" id="1.10.510.10">
    <property type="entry name" value="Transferase(Phosphotransferase) domain 1"/>
    <property type="match status" value="1"/>
</dbReference>
<dbReference type="Proteomes" id="UP001470230">
    <property type="component" value="Unassembled WGS sequence"/>
</dbReference>
<feature type="domain" description="Protein kinase" evidence="2">
    <location>
        <begin position="133"/>
        <end position="235"/>
    </location>
</feature>
<organism evidence="3 4">
    <name type="scientific">Tritrichomonas musculus</name>
    <dbReference type="NCBI Taxonomy" id="1915356"/>
    <lineage>
        <taxon>Eukaryota</taxon>
        <taxon>Metamonada</taxon>
        <taxon>Parabasalia</taxon>
        <taxon>Tritrichomonadida</taxon>
        <taxon>Tritrichomonadidae</taxon>
        <taxon>Tritrichomonas</taxon>
    </lineage>
</organism>
<evidence type="ECO:0000259" key="2">
    <source>
        <dbReference type="PROSITE" id="PS50011"/>
    </source>
</evidence>
<gene>
    <name evidence="3" type="ORF">M9Y10_018589</name>
</gene>
<sequence length="235" mass="27605">MEFYIKYKTAIDYARQKNYREIVELLSKGPIKRKEEIKKEAVSSQKKETEKLPKTSEYTDSLKKENELPRQKTQKQEEEIHKKEEENRKKADEIHKKEEENKKQADEIELLKSLLFSSKENPSTLQIVDYRDYDVESVIGEGGTSSVKIVTKKEKYAQKEISFEQVKRILSEFEILVILRHPCIIRVFGFSHGDDTHPPSIILSLESTSLEKAIEDKKLNEEEKNRITRRNSDLC</sequence>
<feature type="compositionally biased region" description="Basic and acidic residues" evidence="1">
    <location>
        <begin position="60"/>
        <end position="102"/>
    </location>
</feature>
<accession>A0ABR2HMS8</accession>
<evidence type="ECO:0000313" key="4">
    <source>
        <dbReference type="Proteomes" id="UP001470230"/>
    </source>
</evidence>
<comment type="caution">
    <text evidence="3">The sequence shown here is derived from an EMBL/GenBank/DDBJ whole genome shotgun (WGS) entry which is preliminary data.</text>
</comment>
<evidence type="ECO:0000256" key="1">
    <source>
        <dbReference type="SAM" id="MobiDB-lite"/>
    </source>
</evidence>
<dbReference type="InterPro" id="IPR011009">
    <property type="entry name" value="Kinase-like_dom_sf"/>
</dbReference>
<dbReference type="SUPFAM" id="SSF56112">
    <property type="entry name" value="Protein kinase-like (PK-like)"/>
    <property type="match status" value="1"/>
</dbReference>
<proteinExistence type="predicted"/>
<reference evidence="3 4" key="1">
    <citation type="submission" date="2024-04" db="EMBL/GenBank/DDBJ databases">
        <title>Tritrichomonas musculus Genome.</title>
        <authorList>
            <person name="Alves-Ferreira E."/>
            <person name="Grigg M."/>
            <person name="Lorenzi H."/>
            <person name="Galac M."/>
        </authorList>
    </citation>
    <scope>NUCLEOTIDE SEQUENCE [LARGE SCALE GENOMIC DNA]</scope>
    <source>
        <strain evidence="3 4">EAF2021</strain>
    </source>
</reference>
<feature type="compositionally biased region" description="Basic and acidic residues" evidence="1">
    <location>
        <begin position="34"/>
        <end position="54"/>
    </location>
</feature>
<protein>
    <recommendedName>
        <fullName evidence="2">Protein kinase domain-containing protein</fullName>
    </recommendedName>
</protein>
<name>A0ABR2HMS8_9EUKA</name>
<dbReference type="InterPro" id="IPR000719">
    <property type="entry name" value="Prot_kinase_dom"/>
</dbReference>
<feature type="region of interest" description="Disordered" evidence="1">
    <location>
        <begin position="34"/>
        <end position="102"/>
    </location>
</feature>
<keyword evidence="4" id="KW-1185">Reference proteome</keyword>
<dbReference type="EMBL" id="JAPFFF010000025">
    <property type="protein sequence ID" value="KAK8849995.1"/>
    <property type="molecule type" value="Genomic_DNA"/>
</dbReference>
<evidence type="ECO:0000313" key="3">
    <source>
        <dbReference type="EMBL" id="KAK8849995.1"/>
    </source>
</evidence>